<name>A0AAU9E778_9BACT</name>
<dbReference type="SMART" id="SM00028">
    <property type="entry name" value="TPR"/>
    <property type="match status" value="2"/>
</dbReference>
<evidence type="ECO:0000313" key="3">
    <source>
        <dbReference type="Proteomes" id="UP001366166"/>
    </source>
</evidence>
<sequence length="199" mass="22922">MIFSLLTLPAAAEPQRLSPMDRKCQQEPAKDGVRCLEWRAVKIISLAEKNQAKLARALDLLRRALAISPVDLSILSNIAICYSQMGEYKNALNYCDKILKIKPSFVSIKFFKCMLEERLNYPEHECKECYGSVAQYYKDRLKTDDVNYVYAELMLGGPDAERAKKNFLSGFAPGSESFKMWSELLRNFDREKFLRQMLP</sequence>
<dbReference type="KEGG" id="dmp:FAK_00790"/>
<dbReference type="SUPFAM" id="SSF48452">
    <property type="entry name" value="TPR-like"/>
    <property type="match status" value="1"/>
</dbReference>
<dbReference type="Proteomes" id="UP001366166">
    <property type="component" value="Chromosome"/>
</dbReference>
<dbReference type="InterPro" id="IPR019734">
    <property type="entry name" value="TPR_rpt"/>
</dbReference>
<dbReference type="AlphaFoldDB" id="A0AAU9E778"/>
<dbReference type="Pfam" id="PF00515">
    <property type="entry name" value="TPR_1"/>
    <property type="match status" value="1"/>
</dbReference>
<keyword evidence="3" id="KW-1185">Reference proteome</keyword>
<evidence type="ECO:0000256" key="1">
    <source>
        <dbReference type="PROSITE-ProRule" id="PRU00339"/>
    </source>
</evidence>
<dbReference type="RefSeq" id="WP_338606638.1">
    <property type="nucleotide sequence ID" value="NZ_AP028679.1"/>
</dbReference>
<reference evidence="3" key="1">
    <citation type="journal article" date="2023" name="Arch. Microbiol.">
        <title>Desulfoferula mesophilus gen. nov. sp. nov., a mesophilic sulfate-reducing bacterium isolated from a brackish lake sediment.</title>
        <authorList>
            <person name="Watanabe T."/>
            <person name="Yabe T."/>
            <person name="Tsuji J.M."/>
            <person name="Fukui M."/>
        </authorList>
    </citation>
    <scope>NUCLEOTIDE SEQUENCE [LARGE SCALE GENOMIC DNA]</scope>
    <source>
        <strain evidence="3">12FAK</strain>
    </source>
</reference>
<gene>
    <name evidence="2" type="ORF">FAK_00790</name>
</gene>
<feature type="repeat" description="TPR" evidence="1">
    <location>
        <begin position="72"/>
        <end position="105"/>
    </location>
</feature>
<dbReference type="InterPro" id="IPR011990">
    <property type="entry name" value="TPR-like_helical_dom_sf"/>
</dbReference>
<proteinExistence type="predicted"/>
<accession>A0AAU9E778</accession>
<keyword evidence="1" id="KW-0802">TPR repeat</keyword>
<dbReference type="Gene3D" id="1.25.40.10">
    <property type="entry name" value="Tetratricopeptide repeat domain"/>
    <property type="match status" value="1"/>
</dbReference>
<evidence type="ECO:0008006" key="4">
    <source>
        <dbReference type="Google" id="ProtNLM"/>
    </source>
</evidence>
<organism evidence="2 3">
    <name type="scientific">Desulfoferula mesophila</name>
    <dbReference type="NCBI Taxonomy" id="3058419"/>
    <lineage>
        <taxon>Bacteria</taxon>
        <taxon>Pseudomonadati</taxon>
        <taxon>Thermodesulfobacteriota</taxon>
        <taxon>Desulfarculia</taxon>
        <taxon>Desulfarculales</taxon>
        <taxon>Desulfarculaceae</taxon>
        <taxon>Desulfoferula</taxon>
    </lineage>
</organism>
<protein>
    <recommendedName>
        <fullName evidence="4">Tetratricopeptide repeat protein</fullName>
    </recommendedName>
</protein>
<dbReference type="EMBL" id="AP028679">
    <property type="protein sequence ID" value="BEQ13013.1"/>
    <property type="molecule type" value="Genomic_DNA"/>
</dbReference>
<evidence type="ECO:0000313" key="2">
    <source>
        <dbReference type="EMBL" id="BEQ13013.1"/>
    </source>
</evidence>
<dbReference type="PROSITE" id="PS50005">
    <property type="entry name" value="TPR"/>
    <property type="match status" value="1"/>
</dbReference>